<evidence type="ECO:0000313" key="5">
    <source>
        <dbReference type="EMBL" id="OEY73670.1"/>
    </source>
</evidence>
<dbReference type="OrthoDB" id="7362103at2"/>
<dbReference type="Proteomes" id="UP000232533">
    <property type="component" value="Unassembled WGS sequence"/>
</dbReference>
<evidence type="ECO:0000256" key="2">
    <source>
        <dbReference type="SAM" id="Coils"/>
    </source>
</evidence>
<dbReference type="Pfam" id="PF13778">
    <property type="entry name" value="DUF4174"/>
    <property type="match status" value="1"/>
</dbReference>
<keyword evidence="1 3" id="KW-0732">Signal</keyword>
<feature type="coiled-coil region" evidence="2">
    <location>
        <begin position="34"/>
        <end position="61"/>
    </location>
</feature>
<dbReference type="AlphaFoldDB" id="A0A2N0U1V5"/>
<name>A0A2N0U1V5_9FLAO</name>
<feature type="domain" description="DUF4174" evidence="4">
    <location>
        <begin position="23"/>
        <end position="136"/>
    </location>
</feature>
<evidence type="ECO:0000313" key="7">
    <source>
        <dbReference type="Proteomes" id="UP000176009"/>
    </source>
</evidence>
<feature type="chain" id="PRO_5014832460" description="DUF4174 domain-containing protein" evidence="3">
    <location>
        <begin position="21"/>
        <end position="141"/>
    </location>
</feature>
<evidence type="ECO:0000256" key="3">
    <source>
        <dbReference type="SAM" id="SignalP"/>
    </source>
</evidence>
<dbReference type="InterPro" id="IPR025232">
    <property type="entry name" value="DUF4174"/>
</dbReference>
<evidence type="ECO:0000313" key="6">
    <source>
        <dbReference type="EMBL" id="PKD20984.1"/>
    </source>
</evidence>
<evidence type="ECO:0000259" key="4">
    <source>
        <dbReference type="Pfam" id="PF13778"/>
    </source>
</evidence>
<evidence type="ECO:0000313" key="8">
    <source>
        <dbReference type="Proteomes" id="UP000232533"/>
    </source>
</evidence>
<comment type="caution">
    <text evidence="6">The sequence shown here is derived from an EMBL/GenBank/DDBJ whole genome shotgun (WGS) entry which is preliminary data.</text>
</comment>
<reference evidence="5 7" key="2">
    <citation type="submission" date="2016-09" db="EMBL/GenBank/DDBJ databases">
        <title>Genome Sequence of Salegentibacter salarius,Isolated from a Marine Solar Saltern of the Yellow Sea in South Korea.</title>
        <authorList>
            <person name="Zheng Q."/>
            <person name="Liu Y."/>
        </authorList>
    </citation>
    <scope>NUCLEOTIDE SEQUENCE [LARGE SCALE GENOMIC DNA]</scope>
    <source>
        <strain evidence="5 7">KCTC 12974</strain>
    </source>
</reference>
<feature type="signal peptide" evidence="3">
    <location>
        <begin position="1"/>
        <end position="20"/>
    </location>
</feature>
<accession>A0A2N0U1V5</accession>
<reference evidence="6 8" key="1">
    <citation type="submission" date="2015-10" db="EMBL/GenBank/DDBJ databases">
        <title>Draft genome sequence of Salegentibacter salinarum KCTC 12975.</title>
        <authorList>
            <person name="Lin W."/>
            <person name="Zheng Q."/>
        </authorList>
    </citation>
    <scope>NUCLEOTIDE SEQUENCE [LARGE SCALE GENOMIC DNA]</scope>
    <source>
        <strain evidence="6 8">KCTC 12974</strain>
    </source>
</reference>
<proteinExistence type="predicted"/>
<keyword evidence="2" id="KW-0175">Coiled coil</keyword>
<gene>
    <name evidence="6" type="ORF">APR40_07745</name>
    <name evidence="5" type="ORF">BHS39_07750</name>
</gene>
<protein>
    <recommendedName>
        <fullName evidence="4">DUF4174 domain-containing protein</fullName>
    </recommendedName>
</protein>
<dbReference type="RefSeq" id="WP_070052937.1">
    <property type="nucleotide sequence ID" value="NZ_FVZF01000011.1"/>
</dbReference>
<organism evidence="6 8">
    <name type="scientific">Salegentibacter salarius</name>
    <dbReference type="NCBI Taxonomy" id="435906"/>
    <lineage>
        <taxon>Bacteria</taxon>
        <taxon>Pseudomonadati</taxon>
        <taxon>Bacteroidota</taxon>
        <taxon>Flavobacteriia</taxon>
        <taxon>Flavobacteriales</taxon>
        <taxon>Flavobacteriaceae</taxon>
        <taxon>Salegentibacter</taxon>
    </lineage>
</organism>
<keyword evidence="7" id="KW-1185">Reference proteome</keyword>
<dbReference type="Proteomes" id="UP000176009">
    <property type="component" value="Unassembled WGS sequence"/>
</dbReference>
<dbReference type="EMBL" id="LKTR01000005">
    <property type="protein sequence ID" value="PKD20984.1"/>
    <property type="molecule type" value="Genomic_DNA"/>
</dbReference>
<evidence type="ECO:0000256" key="1">
    <source>
        <dbReference type="ARBA" id="ARBA00022729"/>
    </source>
</evidence>
<dbReference type="EMBL" id="MJBR01000003">
    <property type="protein sequence ID" value="OEY73670.1"/>
    <property type="molecule type" value="Genomic_DNA"/>
</dbReference>
<sequence>MLKTISFLILIFSFAMNLNAQDLSKHQWEDRLVLIIAEEENETFQQQLTELQKHQQGLKERKLVIYQILPEKYTTGFEEENWKTSSELFQKYKAEKSGFRIILIGLDGGEKLDQTEVLSVEKLFNTIDSMPMRQAEMRKNR</sequence>